<feature type="compositionally biased region" description="Basic and acidic residues" evidence="1">
    <location>
        <begin position="21"/>
        <end position="42"/>
    </location>
</feature>
<keyword evidence="3" id="KW-1185">Reference proteome</keyword>
<feature type="region of interest" description="Disordered" evidence="1">
    <location>
        <begin position="18"/>
        <end position="49"/>
    </location>
</feature>
<comment type="caution">
    <text evidence="2">The sequence shown here is derived from an EMBL/GenBank/DDBJ whole genome shotgun (WGS) entry which is preliminary data.</text>
</comment>
<proteinExistence type="predicted"/>
<evidence type="ECO:0000313" key="2">
    <source>
        <dbReference type="EMBL" id="GJS78740.1"/>
    </source>
</evidence>
<accession>A0ABQ4YMI5</accession>
<reference evidence="2" key="1">
    <citation type="journal article" date="2022" name="Int. J. Mol. Sci.">
        <title>Draft Genome of Tanacetum Coccineum: Genomic Comparison of Closely Related Tanacetum-Family Plants.</title>
        <authorList>
            <person name="Yamashiro T."/>
            <person name="Shiraishi A."/>
            <person name="Nakayama K."/>
            <person name="Satake H."/>
        </authorList>
    </citation>
    <scope>NUCLEOTIDE SEQUENCE</scope>
</reference>
<dbReference type="EMBL" id="BQNB010010546">
    <property type="protein sequence ID" value="GJS78740.1"/>
    <property type="molecule type" value="Genomic_DNA"/>
</dbReference>
<gene>
    <name evidence="2" type="ORF">Tco_0728621</name>
</gene>
<reference evidence="2" key="2">
    <citation type="submission" date="2022-01" db="EMBL/GenBank/DDBJ databases">
        <authorList>
            <person name="Yamashiro T."/>
            <person name="Shiraishi A."/>
            <person name="Satake H."/>
            <person name="Nakayama K."/>
        </authorList>
    </citation>
    <scope>NUCLEOTIDE SEQUENCE</scope>
</reference>
<organism evidence="2 3">
    <name type="scientific">Tanacetum coccineum</name>
    <dbReference type="NCBI Taxonomy" id="301880"/>
    <lineage>
        <taxon>Eukaryota</taxon>
        <taxon>Viridiplantae</taxon>
        <taxon>Streptophyta</taxon>
        <taxon>Embryophyta</taxon>
        <taxon>Tracheophyta</taxon>
        <taxon>Spermatophyta</taxon>
        <taxon>Magnoliopsida</taxon>
        <taxon>eudicotyledons</taxon>
        <taxon>Gunneridae</taxon>
        <taxon>Pentapetalae</taxon>
        <taxon>asterids</taxon>
        <taxon>campanulids</taxon>
        <taxon>Asterales</taxon>
        <taxon>Asteraceae</taxon>
        <taxon>Asteroideae</taxon>
        <taxon>Anthemideae</taxon>
        <taxon>Anthemidinae</taxon>
        <taxon>Tanacetum</taxon>
    </lineage>
</organism>
<protein>
    <submittedName>
        <fullName evidence="2">Uncharacterized protein</fullName>
    </submittedName>
</protein>
<name>A0ABQ4YMI5_9ASTR</name>
<sequence>MCLLRTILEKVPLGQRYGYQENDKNKDKTGQNRARDRKERENTSSTVPSDFIGPALMRNVIKGWKWLRRDKAIQQATWKHFIDGSKLFNLAIRVI</sequence>
<evidence type="ECO:0000256" key="1">
    <source>
        <dbReference type="SAM" id="MobiDB-lite"/>
    </source>
</evidence>
<evidence type="ECO:0000313" key="3">
    <source>
        <dbReference type="Proteomes" id="UP001151760"/>
    </source>
</evidence>
<dbReference type="Proteomes" id="UP001151760">
    <property type="component" value="Unassembled WGS sequence"/>
</dbReference>